<evidence type="ECO:0000256" key="1">
    <source>
        <dbReference type="SAM" id="MobiDB-lite"/>
    </source>
</evidence>
<protein>
    <recommendedName>
        <fullName evidence="4">F-box domain-containing protein</fullName>
    </recommendedName>
</protein>
<comment type="caution">
    <text evidence="2">The sequence shown here is derived from an EMBL/GenBank/DDBJ whole genome shotgun (WGS) entry which is preliminary data.</text>
</comment>
<sequence>MSGQTQLPALPSTRCLLGMAEELQVYILLELAPVDILACMKACRALEELVKRTPAVQYKLELGLAGMVDGPAQGVFVAKRLEQLRAYQAAWRENDIPMQTVVIPRGAPRPYFKMLRPASVFSGITEEANVMKIKEDLVRGIDIQGSAVDIAQNLVVVTKLELGELPELFILSLDGAFHPLAANPHLEGDAELSICIDPQETLEICGDLIAWSIATDSTGITVRNWKTGCTVWTSGEWHDENPMFYLRCHFLDPTHILIVENLNLYIHEVDPAQPNCNASYDHALCTLKLPALAGKKGSHAVESDIRIPPVYPSADALFQRDPALTLLTLKFSACDDPIWRSSASTPCKSFVALVPLSTLFAQLERTRNKSKTSPPEGEKVRKGRKAKVASWEEWSPLGARLIEVKDDGDFRMCAMGSQCLIVPCGKEGETKEDVHLFDAHPLAGDAPHAEVDLSDSVVRAGECITDPEWFVNPVHNTLPYRVARKTIDRSAEPGARQYTGELSISHDGLVGVSYKLPPQKK</sequence>
<name>A0A1M2W3U1_TRAPU</name>
<dbReference type="Proteomes" id="UP000184267">
    <property type="component" value="Unassembled WGS sequence"/>
</dbReference>
<evidence type="ECO:0000313" key="3">
    <source>
        <dbReference type="Proteomes" id="UP000184267"/>
    </source>
</evidence>
<proteinExistence type="predicted"/>
<dbReference type="OrthoDB" id="2757285at2759"/>
<dbReference type="EMBL" id="MNAD01000286">
    <property type="protein sequence ID" value="OJT14476.1"/>
    <property type="molecule type" value="Genomic_DNA"/>
</dbReference>
<keyword evidence="3" id="KW-1185">Reference proteome</keyword>
<dbReference type="OMA" id="YLRCHFL"/>
<evidence type="ECO:0008006" key="4">
    <source>
        <dbReference type="Google" id="ProtNLM"/>
    </source>
</evidence>
<reference evidence="2 3" key="1">
    <citation type="submission" date="2016-10" db="EMBL/GenBank/DDBJ databases">
        <title>Genome sequence of the basidiomycete white-rot fungus Trametes pubescens.</title>
        <authorList>
            <person name="Makela M.R."/>
            <person name="Granchi Z."/>
            <person name="Peng M."/>
            <person name="De Vries R.P."/>
            <person name="Grigoriev I."/>
            <person name="Riley R."/>
            <person name="Hilden K."/>
        </authorList>
    </citation>
    <scope>NUCLEOTIDE SEQUENCE [LARGE SCALE GENOMIC DNA]</scope>
    <source>
        <strain evidence="2 3">FBCC735</strain>
    </source>
</reference>
<dbReference type="AlphaFoldDB" id="A0A1M2W3U1"/>
<feature type="region of interest" description="Disordered" evidence="1">
    <location>
        <begin position="365"/>
        <end position="385"/>
    </location>
</feature>
<evidence type="ECO:0000313" key="2">
    <source>
        <dbReference type="EMBL" id="OJT14476.1"/>
    </source>
</evidence>
<accession>A0A1M2W3U1</accession>
<gene>
    <name evidence="2" type="ORF">TRAPUB_8976</name>
</gene>
<organism evidence="2 3">
    <name type="scientific">Trametes pubescens</name>
    <name type="common">White-rot fungus</name>
    <dbReference type="NCBI Taxonomy" id="154538"/>
    <lineage>
        <taxon>Eukaryota</taxon>
        <taxon>Fungi</taxon>
        <taxon>Dikarya</taxon>
        <taxon>Basidiomycota</taxon>
        <taxon>Agaricomycotina</taxon>
        <taxon>Agaricomycetes</taxon>
        <taxon>Polyporales</taxon>
        <taxon>Polyporaceae</taxon>
        <taxon>Trametes</taxon>
    </lineage>
</organism>